<evidence type="ECO:0000313" key="2">
    <source>
        <dbReference type="Proteomes" id="UP000800036"/>
    </source>
</evidence>
<keyword evidence="2" id="KW-1185">Reference proteome</keyword>
<evidence type="ECO:0008006" key="3">
    <source>
        <dbReference type="Google" id="ProtNLM"/>
    </source>
</evidence>
<proteinExistence type="predicted"/>
<sequence length="510" mass="58573">TALTSGAHNPLTTGTITHTALLPEYPQTSESGYTYCVHVDPTRATAEMVLQDVQQVTTLPQHVVNTLTSYQLYQAVTHRFSNRTACVFTRPTCRPVLRQMREPAVSGERLWYIGCRSWTPSNKSEGHMYRVVGDQYDTQHLQNLFNNGLPQDPEQTETCGTILSTRSKLRDCDNNHPQGKGNLMRASCKVQFNIIIPVYVSECPYYTFTSEGTHTHPPPPPSRNPEALSKEIVSLIHRINDPSMTVASFLKSPFLRELCRNYNKPSFTQIHQSLVNMDRLAQVIYREKLILFPAGQDLAGVEFEMKLRHQDLEEAYIREIYTNNLGSIVLTMHKPQAIVFASLQTFQVDLSFKRVARGFHELIFAYFHEQHGKLFTLARMYINCEKRRIYQKCFEILFKHVSQCAQKDTRWKHLHNNGFIGVTVDMDGKQMSGFGRYLQSIDSNSRPWQWQLQNTVKFCTAHFLRSIKTATPGIDPEFDFVRGRMAALLTCRSWEEYDTLCEQLIGNLIA</sequence>
<organism evidence="1 2">
    <name type="scientific">Bimuria novae-zelandiae CBS 107.79</name>
    <dbReference type="NCBI Taxonomy" id="1447943"/>
    <lineage>
        <taxon>Eukaryota</taxon>
        <taxon>Fungi</taxon>
        <taxon>Dikarya</taxon>
        <taxon>Ascomycota</taxon>
        <taxon>Pezizomycotina</taxon>
        <taxon>Dothideomycetes</taxon>
        <taxon>Pleosporomycetidae</taxon>
        <taxon>Pleosporales</taxon>
        <taxon>Massarineae</taxon>
        <taxon>Didymosphaeriaceae</taxon>
        <taxon>Bimuria</taxon>
    </lineage>
</organism>
<reference evidence="1" key="1">
    <citation type="journal article" date="2020" name="Stud. Mycol.">
        <title>101 Dothideomycetes genomes: a test case for predicting lifestyles and emergence of pathogens.</title>
        <authorList>
            <person name="Haridas S."/>
            <person name="Albert R."/>
            <person name="Binder M."/>
            <person name="Bloem J."/>
            <person name="Labutti K."/>
            <person name="Salamov A."/>
            <person name="Andreopoulos B."/>
            <person name="Baker S."/>
            <person name="Barry K."/>
            <person name="Bills G."/>
            <person name="Bluhm B."/>
            <person name="Cannon C."/>
            <person name="Castanera R."/>
            <person name="Culley D."/>
            <person name="Daum C."/>
            <person name="Ezra D."/>
            <person name="Gonzalez J."/>
            <person name="Henrissat B."/>
            <person name="Kuo A."/>
            <person name="Liang C."/>
            <person name="Lipzen A."/>
            <person name="Lutzoni F."/>
            <person name="Magnuson J."/>
            <person name="Mondo S."/>
            <person name="Nolan M."/>
            <person name="Ohm R."/>
            <person name="Pangilinan J."/>
            <person name="Park H.-J."/>
            <person name="Ramirez L."/>
            <person name="Alfaro M."/>
            <person name="Sun H."/>
            <person name="Tritt A."/>
            <person name="Yoshinaga Y."/>
            <person name="Zwiers L.-H."/>
            <person name="Turgeon B."/>
            <person name="Goodwin S."/>
            <person name="Spatafora J."/>
            <person name="Crous P."/>
            <person name="Grigoriev I."/>
        </authorList>
    </citation>
    <scope>NUCLEOTIDE SEQUENCE</scope>
    <source>
        <strain evidence="1">CBS 107.79</strain>
    </source>
</reference>
<evidence type="ECO:0000313" key="1">
    <source>
        <dbReference type="EMBL" id="KAF1965717.1"/>
    </source>
</evidence>
<dbReference type="AlphaFoldDB" id="A0A6A5UXD2"/>
<dbReference type="Proteomes" id="UP000800036">
    <property type="component" value="Unassembled WGS sequence"/>
</dbReference>
<dbReference type="EMBL" id="ML976757">
    <property type="protein sequence ID" value="KAF1965717.1"/>
    <property type="molecule type" value="Genomic_DNA"/>
</dbReference>
<gene>
    <name evidence="1" type="ORF">BU23DRAFT_365107</name>
</gene>
<feature type="non-terminal residue" evidence="1">
    <location>
        <position position="510"/>
    </location>
</feature>
<accession>A0A6A5UXD2</accession>
<feature type="non-terminal residue" evidence="1">
    <location>
        <position position="1"/>
    </location>
</feature>
<protein>
    <recommendedName>
        <fullName evidence="3">MULE transposase domain-containing protein</fullName>
    </recommendedName>
</protein>
<dbReference type="OrthoDB" id="3793118at2759"/>
<name>A0A6A5UXD2_9PLEO</name>